<dbReference type="STRING" id="192814.GCA_900166575_02020"/>
<dbReference type="EMBL" id="SRJC01000001">
    <property type="protein sequence ID" value="TGB05001.1"/>
    <property type="molecule type" value="Genomic_DNA"/>
</dbReference>
<gene>
    <name evidence="4" type="ORF">E4663_08405</name>
</gene>
<organism evidence="4 5">
    <name type="scientific">Halobacillus salinus</name>
    <dbReference type="NCBI Taxonomy" id="192814"/>
    <lineage>
        <taxon>Bacteria</taxon>
        <taxon>Bacillati</taxon>
        <taxon>Bacillota</taxon>
        <taxon>Bacilli</taxon>
        <taxon>Bacillales</taxon>
        <taxon>Bacillaceae</taxon>
        <taxon>Halobacillus</taxon>
    </lineage>
</organism>
<accession>A0A4Z0H6K1</accession>
<evidence type="ECO:0000256" key="1">
    <source>
        <dbReference type="ARBA" id="ARBA00009108"/>
    </source>
</evidence>
<keyword evidence="2" id="KW-0175">Coiled coil</keyword>
<evidence type="ECO:0000256" key="2">
    <source>
        <dbReference type="SAM" id="Coils"/>
    </source>
</evidence>
<dbReference type="Pfam" id="PF05949">
    <property type="entry name" value="DUF881"/>
    <property type="match status" value="1"/>
</dbReference>
<feature type="coiled-coil region" evidence="2">
    <location>
        <begin position="43"/>
        <end position="99"/>
    </location>
</feature>
<sequence>MKKLSKWMVSFICLFIGFMVAVQFQTTTAEPEVRDTRDEWEIREALQQEQEKQQELLQKISSADKTLEDYEEQSSEEQLATLKQSIDSLEQRLGLTEVKGKGIEVQVSPIIFEGVSNAQTYPELSPELLTRMINDLNTYGASEIAIGNERLTNLSPIRNVNGSTYVNNRPLPSLPLTIQVLSEEPQKLKDYMEASQSRDVFNIESLEIDVEVKEELKVPKYDAPLHLEILEETGE</sequence>
<keyword evidence="5" id="KW-1185">Reference proteome</keyword>
<dbReference type="Proteomes" id="UP000297982">
    <property type="component" value="Unassembled WGS sequence"/>
</dbReference>
<feature type="signal peptide" evidence="3">
    <location>
        <begin position="1"/>
        <end position="21"/>
    </location>
</feature>
<comment type="caution">
    <text evidence="4">The sequence shown here is derived from an EMBL/GenBank/DDBJ whole genome shotgun (WGS) entry which is preliminary data.</text>
</comment>
<reference evidence="4 5" key="1">
    <citation type="journal article" date="2003" name="Int. J. Syst. Evol. Microbiol.">
        <title>Halobacillus salinus sp. nov., isolated from a salt lake on the coast of the East Sea in Korea.</title>
        <authorList>
            <person name="Yoon J.H."/>
            <person name="Kang K.H."/>
            <person name="Park Y.H."/>
        </authorList>
    </citation>
    <scope>NUCLEOTIDE SEQUENCE [LARGE SCALE GENOMIC DNA]</scope>
    <source>
        <strain evidence="4 5">HSL-3</strain>
    </source>
</reference>
<proteinExistence type="inferred from homology"/>
<dbReference type="AlphaFoldDB" id="A0A4Z0H6K1"/>
<evidence type="ECO:0000313" key="4">
    <source>
        <dbReference type="EMBL" id="TGB05001.1"/>
    </source>
</evidence>
<evidence type="ECO:0000313" key="5">
    <source>
        <dbReference type="Proteomes" id="UP000297982"/>
    </source>
</evidence>
<protein>
    <submittedName>
        <fullName evidence="4">DUF881 domain-containing protein</fullName>
    </submittedName>
</protein>
<dbReference type="InterPro" id="IPR010273">
    <property type="entry name" value="DUF881"/>
</dbReference>
<feature type="chain" id="PRO_5038334183" evidence="3">
    <location>
        <begin position="22"/>
        <end position="235"/>
    </location>
</feature>
<dbReference type="RefSeq" id="WP_135327262.1">
    <property type="nucleotide sequence ID" value="NZ_SRJC01000001.1"/>
</dbReference>
<name>A0A4Z0H6K1_9BACI</name>
<evidence type="ECO:0000256" key="3">
    <source>
        <dbReference type="SAM" id="SignalP"/>
    </source>
</evidence>
<dbReference type="PANTHER" id="PTHR37313:SF2">
    <property type="entry name" value="UPF0749 PROTEIN YLXX"/>
    <property type="match status" value="1"/>
</dbReference>
<dbReference type="Gene3D" id="3.30.70.1880">
    <property type="entry name" value="Protein of unknown function DUF881"/>
    <property type="match status" value="1"/>
</dbReference>
<keyword evidence="3" id="KW-0732">Signal</keyword>
<comment type="similarity">
    <text evidence="1">Belongs to the UPF0749 family.</text>
</comment>
<dbReference type="PANTHER" id="PTHR37313">
    <property type="entry name" value="UPF0749 PROTEIN RV1825"/>
    <property type="match status" value="1"/>
</dbReference>